<feature type="compositionally biased region" description="Polar residues" evidence="1">
    <location>
        <begin position="803"/>
        <end position="824"/>
    </location>
</feature>
<organism evidence="3 4">
    <name type="scientific">Sphenostylis stenocarpa</name>
    <dbReference type="NCBI Taxonomy" id="92480"/>
    <lineage>
        <taxon>Eukaryota</taxon>
        <taxon>Viridiplantae</taxon>
        <taxon>Streptophyta</taxon>
        <taxon>Embryophyta</taxon>
        <taxon>Tracheophyta</taxon>
        <taxon>Spermatophyta</taxon>
        <taxon>Magnoliopsida</taxon>
        <taxon>eudicotyledons</taxon>
        <taxon>Gunneridae</taxon>
        <taxon>Pentapetalae</taxon>
        <taxon>rosids</taxon>
        <taxon>fabids</taxon>
        <taxon>Fabales</taxon>
        <taxon>Fabaceae</taxon>
        <taxon>Papilionoideae</taxon>
        <taxon>50 kb inversion clade</taxon>
        <taxon>NPAAA clade</taxon>
        <taxon>indigoferoid/millettioid clade</taxon>
        <taxon>Phaseoleae</taxon>
        <taxon>Sphenostylis</taxon>
    </lineage>
</organism>
<dbReference type="Proteomes" id="UP001189624">
    <property type="component" value="Chromosome 4"/>
</dbReference>
<feature type="compositionally biased region" description="Basic and acidic residues" evidence="1">
    <location>
        <begin position="590"/>
        <end position="600"/>
    </location>
</feature>
<feature type="compositionally biased region" description="Basic and acidic residues" evidence="1">
    <location>
        <begin position="951"/>
        <end position="971"/>
    </location>
</feature>
<feature type="compositionally biased region" description="Basic and acidic residues" evidence="1">
    <location>
        <begin position="657"/>
        <end position="666"/>
    </location>
</feature>
<feature type="region of interest" description="Disordered" evidence="1">
    <location>
        <begin position="331"/>
        <end position="366"/>
    </location>
</feature>
<accession>A0AA86VJN8</accession>
<feature type="compositionally biased region" description="Basic and acidic residues" evidence="1">
    <location>
        <begin position="686"/>
        <end position="709"/>
    </location>
</feature>
<feature type="compositionally biased region" description="Polar residues" evidence="1">
    <location>
        <begin position="1037"/>
        <end position="1046"/>
    </location>
</feature>
<feature type="compositionally biased region" description="Acidic residues" evidence="1">
    <location>
        <begin position="575"/>
        <end position="589"/>
    </location>
</feature>
<evidence type="ECO:0000313" key="4">
    <source>
        <dbReference type="Proteomes" id="UP001189624"/>
    </source>
</evidence>
<dbReference type="PANTHER" id="PTHR38372">
    <property type="entry name" value="DENTIN SIALOPHOSPHOPROTEIN-LIKE PROTEIN"/>
    <property type="match status" value="1"/>
</dbReference>
<feature type="compositionally biased region" description="Polar residues" evidence="1">
    <location>
        <begin position="1068"/>
        <end position="1079"/>
    </location>
</feature>
<dbReference type="InterPro" id="IPR010844">
    <property type="entry name" value="Occludin_ELL"/>
</dbReference>
<feature type="compositionally biased region" description="Basic and acidic residues" evidence="1">
    <location>
        <begin position="1022"/>
        <end position="1036"/>
    </location>
</feature>
<dbReference type="PROSITE" id="PS51980">
    <property type="entry name" value="OCEL"/>
    <property type="match status" value="1"/>
</dbReference>
<feature type="compositionally biased region" description="Low complexity" evidence="1">
    <location>
        <begin position="515"/>
        <end position="524"/>
    </location>
</feature>
<dbReference type="Gramene" id="rna-AYBTSS11_LOCUS14551">
    <property type="protein sequence ID" value="CAJ1951009.1"/>
    <property type="gene ID" value="gene-AYBTSS11_LOCUS14551"/>
</dbReference>
<feature type="compositionally biased region" description="Basic and acidic residues" evidence="1">
    <location>
        <begin position="1127"/>
        <end position="1148"/>
    </location>
</feature>
<keyword evidence="4" id="KW-1185">Reference proteome</keyword>
<feature type="compositionally biased region" description="Basic and acidic residues" evidence="1">
    <location>
        <begin position="982"/>
        <end position="992"/>
    </location>
</feature>
<feature type="compositionally biased region" description="Polar residues" evidence="1">
    <location>
        <begin position="735"/>
        <end position="756"/>
    </location>
</feature>
<reference evidence="3" key="1">
    <citation type="submission" date="2023-10" db="EMBL/GenBank/DDBJ databases">
        <authorList>
            <person name="Domelevo Entfellner J.-B."/>
        </authorList>
    </citation>
    <scope>NUCLEOTIDE SEQUENCE</scope>
</reference>
<feature type="region of interest" description="Disordered" evidence="1">
    <location>
        <begin position="258"/>
        <end position="311"/>
    </location>
</feature>
<feature type="compositionally biased region" description="Basic and acidic residues" evidence="1">
    <location>
        <begin position="854"/>
        <end position="879"/>
    </location>
</feature>
<dbReference type="PANTHER" id="PTHR38372:SF2">
    <property type="entry name" value="DENTIN SIALOPHOSPHOPROTEIN-LIKE PROTEIN"/>
    <property type="match status" value="1"/>
</dbReference>
<feature type="compositionally biased region" description="Basic and acidic residues" evidence="1">
    <location>
        <begin position="504"/>
        <end position="514"/>
    </location>
</feature>
<feature type="region of interest" description="Disordered" evidence="1">
    <location>
        <begin position="482"/>
        <end position="933"/>
    </location>
</feature>
<evidence type="ECO:0000259" key="2">
    <source>
        <dbReference type="PROSITE" id="PS51980"/>
    </source>
</evidence>
<proteinExistence type="predicted"/>
<evidence type="ECO:0000313" key="3">
    <source>
        <dbReference type="EMBL" id="CAJ1951009.1"/>
    </source>
</evidence>
<feature type="compositionally biased region" description="Polar residues" evidence="1">
    <location>
        <begin position="1003"/>
        <end position="1016"/>
    </location>
</feature>
<feature type="compositionally biased region" description="Low complexity" evidence="1">
    <location>
        <begin position="534"/>
        <end position="571"/>
    </location>
</feature>
<feature type="compositionally biased region" description="Basic and acidic residues" evidence="1">
    <location>
        <begin position="716"/>
        <end position="728"/>
    </location>
</feature>
<feature type="compositionally biased region" description="Polar residues" evidence="1">
    <location>
        <begin position="491"/>
        <end position="500"/>
    </location>
</feature>
<protein>
    <recommendedName>
        <fullName evidence="2">OCEL domain-containing protein</fullName>
    </recommendedName>
</protein>
<gene>
    <name evidence="3" type="ORF">AYBTSS11_LOCUS14551</name>
</gene>
<dbReference type="SUPFAM" id="SSF144292">
    <property type="entry name" value="occludin/ELL-like"/>
    <property type="match status" value="1"/>
</dbReference>
<dbReference type="Pfam" id="PF07303">
    <property type="entry name" value="Occludin_ELL"/>
    <property type="match status" value="1"/>
</dbReference>
<feature type="region of interest" description="Disordered" evidence="1">
    <location>
        <begin position="33"/>
        <end position="83"/>
    </location>
</feature>
<feature type="compositionally biased region" description="Polar residues" evidence="1">
    <location>
        <begin position="671"/>
        <end position="682"/>
    </location>
</feature>
<evidence type="ECO:0000256" key="1">
    <source>
        <dbReference type="SAM" id="MobiDB-lite"/>
    </source>
</evidence>
<feature type="region of interest" description="Disordered" evidence="1">
    <location>
        <begin position="950"/>
        <end position="1161"/>
    </location>
</feature>
<name>A0AA86VJN8_9FABA</name>
<sequence>MGHQAGLQSLKRMVRLCGSWGIKVLSSSGIWRRKQRNRNPDMYGGASTKLGRGAPHRRSFPPPAPQRSSAPGGRLSLGASARNAGKEEAAAAAPAVEETFSLVSGSNSLAFSMIIRLAPDLVEEIRRVESQGGTARMKFGPNPHNPIGNIIDVGGKEFRFTWSRELGDLCDIYEERRSGEDGNGLLVESGCAWRKLNVQRILDESTKNHVKRRSEEADRKMKSRKAIVLEPGNPPMKSQIKALAAVEATTWKNYSKKKEAALKKRKVETLQVGGPPKSSHRPGLTSANTSTKGRHSSPLPSPPDPFAAASSPVGVVNMSKSFEEAVPAQMTAKQDNNAGSEKEISTRTNNAVRNTPGRKGNNGSKPAELQGMLISLLKDKPNGMTLKALEKAVGDTHPNSIKIIEPIIKKIAKYQAPGRYILKPEVDLENLNKPQTESGSSRDDNHNQIPTREEFHDQTTAPQGGFEEKVPNVELEEMVKVKSSVEEDTNNLEIDTQHTSPDILGDKKGSDHSEGQAGSSSDSGSDSDSDSDSSDSGSDSGSHSRSRSRSPAGSGSGSSSDSESDASSSSKEGLEGSDEDVDIMTSDDEKESKQKTEVSDQRMPLPIQGKSPDGRSMQNEVDEKQDGNESDAIEIEKDLPEEPEAELSLPPATISNRGEKYEEEMRPFSIDYQQLQERQNYIGSLFDERENEVKDSSRHEQSDSLERLSKGKHKRGSDVKNDEKSERTKRLKAGNLTSEPLSPSIDAQTFDNSRNMSPFEFTEDTGKGPNVQVLNRADRQGNSSVVGLQKGPNRSFAGKCSSDFPQTGQKSSAQTPSENPSYSWEKSDKQVESVSHIKKHSGKDFPAREASSLQKDKSRKDASNEDINATERKVPRNFRDGSNGSKQPLFMDSYYQEQGEMVGKSKEHRHITQSHLGASPQERDRIGLDPSPVTNERAISLQRELSDLELGELRESTPDDTHVAKQFERKGSFKQLENKANTSEDRNSDFTRVKPSLKATSDLGKSSSAFVNSGFPSNLDSNNKKNSDNHFEDSSKSRSTVMQTHSQHLKADHAEVGSQNKLAEMSSKYRNNESGVSQDTDLEGRSESNRRAPANASKQQDGKRGIVSYTVKESKRQTSNSVEEMTDGGKDCVFADRNHSDQKKRESSSDENSCSYSKYEKDEPELKGPIRNFSQYKEYVQEYRDKYDSYISLHKILESYRDEFQKLGDDLEHAKGRNMGRYYDLLEQMKESFRRCGQRHKRLKKIFVVLHLELEVGYALGFDAISR</sequence>
<feature type="domain" description="OCEL" evidence="2">
    <location>
        <begin position="1161"/>
        <end position="1267"/>
    </location>
</feature>
<dbReference type="EMBL" id="OY731401">
    <property type="protein sequence ID" value="CAJ1951009.1"/>
    <property type="molecule type" value="Genomic_DNA"/>
</dbReference>
<dbReference type="AlphaFoldDB" id="A0AA86VJN8"/>